<accession>A0ABD3H5F9</accession>
<feature type="region of interest" description="Disordered" evidence="1">
    <location>
        <begin position="81"/>
        <end position="113"/>
    </location>
</feature>
<dbReference type="EMBL" id="JBJQOH010000005">
    <property type="protein sequence ID" value="KAL3686543.1"/>
    <property type="molecule type" value="Genomic_DNA"/>
</dbReference>
<dbReference type="AlphaFoldDB" id="A0ABD3H5F9"/>
<keyword evidence="3" id="KW-1185">Reference proteome</keyword>
<proteinExistence type="predicted"/>
<protein>
    <submittedName>
        <fullName evidence="2">Uncharacterized protein</fullName>
    </submittedName>
</protein>
<evidence type="ECO:0000313" key="3">
    <source>
        <dbReference type="Proteomes" id="UP001633002"/>
    </source>
</evidence>
<reference evidence="2 3" key="1">
    <citation type="submission" date="2024-09" db="EMBL/GenBank/DDBJ databases">
        <title>Chromosome-scale assembly of Riccia sorocarpa.</title>
        <authorList>
            <person name="Paukszto L."/>
        </authorList>
    </citation>
    <scope>NUCLEOTIDE SEQUENCE [LARGE SCALE GENOMIC DNA]</scope>
    <source>
        <strain evidence="2">LP-2024</strain>
        <tissue evidence="2">Aerial parts of the thallus</tissue>
    </source>
</reference>
<organism evidence="2 3">
    <name type="scientific">Riccia sorocarpa</name>
    <dbReference type="NCBI Taxonomy" id="122646"/>
    <lineage>
        <taxon>Eukaryota</taxon>
        <taxon>Viridiplantae</taxon>
        <taxon>Streptophyta</taxon>
        <taxon>Embryophyta</taxon>
        <taxon>Marchantiophyta</taxon>
        <taxon>Marchantiopsida</taxon>
        <taxon>Marchantiidae</taxon>
        <taxon>Marchantiales</taxon>
        <taxon>Ricciaceae</taxon>
        <taxon>Riccia</taxon>
    </lineage>
</organism>
<evidence type="ECO:0000256" key="1">
    <source>
        <dbReference type="SAM" id="MobiDB-lite"/>
    </source>
</evidence>
<sequence length="141" mass="15667">MSISNNTLDGSAVASMARVDKIISNQDSLITLCVEFESELIRVNSVLTEESCRTMKWLQSRFNELRAYIYGTMEMATDLKASMNGRRNPLSPTERPLEDIENSGSEKDNESIPGDIDEYVYAIVKGPDMKAVLSLESALHG</sequence>
<gene>
    <name evidence="2" type="ORF">R1sor_009117</name>
</gene>
<name>A0ABD3H5F9_9MARC</name>
<evidence type="ECO:0000313" key="2">
    <source>
        <dbReference type="EMBL" id="KAL3686543.1"/>
    </source>
</evidence>
<dbReference type="Proteomes" id="UP001633002">
    <property type="component" value="Unassembled WGS sequence"/>
</dbReference>
<comment type="caution">
    <text evidence="2">The sequence shown here is derived from an EMBL/GenBank/DDBJ whole genome shotgun (WGS) entry which is preliminary data.</text>
</comment>